<dbReference type="SMART" id="SM00257">
    <property type="entry name" value="LysM"/>
    <property type="match status" value="4"/>
</dbReference>
<dbReference type="PANTHER" id="PTHR34997:SF1">
    <property type="entry name" value="PEPTIDOGLYCAN-BINDING LYSIN DOMAIN"/>
    <property type="match status" value="1"/>
</dbReference>
<reference evidence="6" key="1">
    <citation type="journal article" date="2020" name="Stud. Mycol.">
        <title>101 Dothideomycetes genomes: a test case for predicting lifestyles and emergence of pathogens.</title>
        <authorList>
            <person name="Haridas S."/>
            <person name="Albert R."/>
            <person name="Binder M."/>
            <person name="Bloem J."/>
            <person name="Labutti K."/>
            <person name="Salamov A."/>
            <person name="Andreopoulos B."/>
            <person name="Baker S."/>
            <person name="Barry K."/>
            <person name="Bills G."/>
            <person name="Bluhm B."/>
            <person name="Cannon C."/>
            <person name="Castanera R."/>
            <person name="Culley D."/>
            <person name="Daum C."/>
            <person name="Ezra D."/>
            <person name="Gonzalez J."/>
            <person name="Henrissat B."/>
            <person name="Kuo A."/>
            <person name="Liang C."/>
            <person name="Lipzen A."/>
            <person name="Lutzoni F."/>
            <person name="Magnuson J."/>
            <person name="Mondo S."/>
            <person name="Nolan M."/>
            <person name="Ohm R."/>
            <person name="Pangilinan J."/>
            <person name="Park H.-J."/>
            <person name="Ramirez L."/>
            <person name="Alfaro M."/>
            <person name="Sun H."/>
            <person name="Tritt A."/>
            <person name="Yoshinaga Y."/>
            <person name="Zwiers L.-H."/>
            <person name="Turgeon B."/>
            <person name="Goodwin S."/>
            <person name="Spatafora J."/>
            <person name="Crous P."/>
            <person name="Grigoriev I."/>
        </authorList>
    </citation>
    <scope>NUCLEOTIDE SEQUENCE</scope>
    <source>
        <strain evidence="6">CBS 690.94</strain>
    </source>
</reference>
<proteinExistence type="predicted"/>
<accession>A0A9P4U6W4</accession>
<dbReference type="PROSITE" id="PS51782">
    <property type="entry name" value="LYSM"/>
    <property type="match status" value="4"/>
</dbReference>
<feature type="domain" description="LysM" evidence="5">
    <location>
        <begin position="249"/>
        <end position="295"/>
    </location>
</feature>
<dbReference type="Proteomes" id="UP000799764">
    <property type="component" value="Unassembled WGS sequence"/>
</dbReference>
<keyword evidence="1" id="KW-0147">Chitin-binding</keyword>
<sequence>MATSILLLCSFICVAVAQLSFFPNNTLVVAGNISTACTTAMNATIDCDPYIMALATLDDFTSLNNDTVQQNVCATKCGTALSKYHNSVAAACAKDPLPWDGTPATYIGDFVWAYYNGSCLKDTATGQWCKDYITNVSSTLTGDKQISDLPKSQLCSPCIIQLFKHQQSTSFSNYDDNMAAEWASVQKVCSTTGPTAVPTPYATPTDKPGHVPGNATIVATGTLKIVNDILPDGSNLLAGAKLCLPQACPTYLVQSGDTCWQIAVNNGIGYTDFLGYNPSVNNDCSNLLSGTNVCIGLPGPAWNGTTIAGATVTKTAEFAPSMTSIPTNAAKGTTRKCGKWYDVQYGDYCQLVALNNSISLPLFTSINPSINSTCGNLVSGVAYCVWPMANWNSTNIGVPVPPPTATPPGTTNTCYEWYIIQSGDGCYQIEQAYEITMAQMQAWNPDLHSDCGNLLLGEAYCVSGATATSTPTKTSSAPTSLPSPPGPTQSGIASKCNKYVMQKTGVFCQDMATAAGISLAQLYAWNPALNGDCSGLWTGYAYCVGVAS</sequence>
<feature type="domain" description="LysM" evidence="5">
    <location>
        <begin position="497"/>
        <end position="544"/>
    </location>
</feature>
<dbReference type="InterPro" id="IPR052210">
    <property type="entry name" value="LysM1-like"/>
</dbReference>
<dbReference type="SUPFAM" id="SSF54106">
    <property type="entry name" value="LysM domain"/>
    <property type="match status" value="2"/>
</dbReference>
<evidence type="ECO:0000313" key="7">
    <source>
        <dbReference type="Proteomes" id="UP000799764"/>
    </source>
</evidence>
<keyword evidence="4" id="KW-0732">Signal</keyword>
<dbReference type="Gene3D" id="3.10.350.10">
    <property type="entry name" value="LysM domain"/>
    <property type="match status" value="4"/>
</dbReference>
<dbReference type="EMBL" id="MU001510">
    <property type="protein sequence ID" value="KAF2439191.1"/>
    <property type="molecule type" value="Genomic_DNA"/>
</dbReference>
<comment type="caution">
    <text evidence="6">The sequence shown here is derived from an EMBL/GenBank/DDBJ whole genome shotgun (WGS) entry which is preliminary data.</text>
</comment>
<dbReference type="Pfam" id="PF01476">
    <property type="entry name" value="LysM"/>
    <property type="match status" value="2"/>
</dbReference>
<feature type="compositionally biased region" description="Low complexity" evidence="3">
    <location>
        <begin position="470"/>
        <end position="480"/>
    </location>
</feature>
<gene>
    <name evidence="6" type="ORF">P171DRAFT_502343</name>
</gene>
<feature type="domain" description="LysM" evidence="5">
    <location>
        <begin position="416"/>
        <end position="462"/>
    </location>
</feature>
<keyword evidence="2" id="KW-0843">Virulence</keyword>
<feature type="signal peptide" evidence="4">
    <location>
        <begin position="1"/>
        <end position="17"/>
    </location>
</feature>
<evidence type="ECO:0000259" key="5">
    <source>
        <dbReference type="PROSITE" id="PS51782"/>
    </source>
</evidence>
<feature type="region of interest" description="Disordered" evidence="3">
    <location>
        <begin position="470"/>
        <end position="489"/>
    </location>
</feature>
<feature type="chain" id="PRO_5040176294" evidence="4">
    <location>
        <begin position="18"/>
        <end position="548"/>
    </location>
</feature>
<evidence type="ECO:0000313" key="6">
    <source>
        <dbReference type="EMBL" id="KAF2439191.1"/>
    </source>
</evidence>
<evidence type="ECO:0000256" key="2">
    <source>
        <dbReference type="ARBA" id="ARBA00023026"/>
    </source>
</evidence>
<dbReference type="PANTHER" id="PTHR34997">
    <property type="entry name" value="AM15"/>
    <property type="match status" value="1"/>
</dbReference>
<protein>
    <submittedName>
        <fullName evidence="6">Carbohydrate-binding module family 50 protein</fullName>
    </submittedName>
</protein>
<dbReference type="InterPro" id="IPR018392">
    <property type="entry name" value="LysM"/>
</dbReference>
<dbReference type="CDD" id="cd00118">
    <property type="entry name" value="LysM"/>
    <property type="match status" value="2"/>
</dbReference>
<dbReference type="OrthoDB" id="5985073at2759"/>
<name>A0A9P4U6W4_9PLEO</name>
<evidence type="ECO:0000256" key="3">
    <source>
        <dbReference type="SAM" id="MobiDB-lite"/>
    </source>
</evidence>
<evidence type="ECO:0000256" key="1">
    <source>
        <dbReference type="ARBA" id="ARBA00022669"/>
    </source>
</evidence>
<evidence type="ECO:0000256" key="4">
    <source>
        <dbReference type="SAM" id="SignalP"/>
    </source>
</evidence>
<keyword evidence="7" id="KW-1185">Reference proteome</keyword>
<dbReference type="GO" id="GO:0008061">
    <property type="term" value="F:chitin binding"/>
    <property type="evidence" value="ECO:0007669"/>
    <property type="project" value="UniProtKB-KW"/>
</dbReference>
<feature type="domain" description="LysM" evidence="5">
    <location>
        <begin position="339"/>
        <end position="385"/>
    </location>
</feature>
<organism evidence="6 7">
    <name type="scientific">Karstenula rhodostoma CBS 690.94</name>
    <dbReference type="NCBI Taxonomy" id="1392251"/>
    <lineage>
        <taxon>Eukaryota</taxon>
        <taxon>Fungi</taxon>
        <taxon>Dikarya</taxon>
        <taxon>Ascomycota</taxon>
        <taxon>Pezizomycotina</taxon>
        <taxon>Dothideomycetes</taxon>
        <taxon>Pleosporomycetidae</taxon>
        <taxon>Pleosporales</taxon>
        <taxon>Massarineae</taxon>
        <taxon>Didymosphaeriaceae</taxon>
        <taxon>Karstenula</taxon>
    </lineage>
</organism>
<dbReference type="InterPro" id="IPR036779">
    <property type="entry name" value="LysM_dom_sf"/>
</dbReference>
<dbReference type="AlphaFoldDB" id="A0A9P4U6W4"/>